<comment type="subcellular location">
    <subcellularLocation>
        <location evidence="11">Cytoplasm</location>
    </subcellularLocation>
</comment>
<evidence type="ECO:0000256" key="8">
    <source>
        <dbReference type="ARBA" id="ARBA00022840"/>
    </source>
</evidence>
<evidence type="ECO:0000256" key="4">
    <source>
        <dbReference type="ARBA" id="ARBA00022605"/>
    </source>
</evidence>
<keyword evidence="9 11" id="KW-0057">Aromatic amino acid biosynthesis</keyword>
<keyword evidence="11" id="KW-0963">Cytoplasm</keyword>
<keyword evidence="7 11" id="KW-0418">Kinase</keyword>
<comment type="similarity">
    <text evidence="2 11">Belongs to the shikimate kinase family.</text>
</comment>
<dbReference type="GO" id="GO:0005524">
    <property type="term" value="F:ATP binding"/>
    <property type="evidence" value="ECO:0007669"/>
    <property type="project" value="UniProtKB-UniRule"/>
</dbReference>
<feature type="binding site" evidence="11">
    <location>
        <position position="34"/>
    </location>
    <ligand>
        <name>substrate</name>
    </ligand>
</feature>
<evidence type="ECO:0000256" key="3">
    <source>
        <dbReference type="ARBA" id="ARBA00012154"/>
    </source>
</evidence>
<evidence type="ECO:0000256" key="6">
    <source>
        <dbReference type="ARBA" id="ARBA00022741"/>
    </source>
</evidence>
<feature type="binding site" evidence="11">
    <location>
        <position position="118"/>
    </location>
    <ligand>
        <name>ATP</name>
        <dbReference type="ChEBI" id="CHEBI:30616"/>
    </ligand>
</feature>
<evidence type="ECO:0000256" key="11">
    <source>
        <dbReference type="HAMAP-Rule" id="MF_00109"/>
    </source>
</evidence>
<comment type="caution">
    <text evidence="12">The sequence shown here is derived from an EMBL/GenBank/DDBJ whole genome shotgun (WGS) entry which is preliminary data.</text>
</comment>
<evidence type="ECO:0000256" key="7">
    <source>
        <dbReference type="ARBA" id="ARBA00022777"/>
    </source>
</evidence>
<evidence type="ECO:0000256" key="1">
    <source>
        <dbReference type="ARBA" id="ARBA00004842"/>
    </source>
</evidence>
<evidence type="ECO:0000313" key="12">
    <source>
        <dbReference type="EMBL" id="EDY18636.1"/>
    </source>
</evidence>
<comment type="cofactor">
    <cofactor evidence="11">
        <name>Mg(2+)</name>
        <dbReference type="ChEBI" id="CHEBI:18420"/>
    </cofactor>
    <text evidence="11">Binds 1 Mg(2+) ion per subunit.</text>
</comment>
<dbReference type="UniPathway" id="UPA00053">
    <property type="reaction ID" value="UER00088"/>
</dbReference>
<proteinExistence type="inferred from homology"/>
<feature type="binding site" evidence="11">
    <location>
        <position position="58"/>
    </location>
    <ligand>
        <name>substrate</name>
    </ligand>
</feature>
<dbReference type="STRING" id="497964.CfE428DRAFT_4022"/>
<feature type="binding site" evidence="11">
    <location>
        <position position="16"/>
    </location>
    <ligand>
        <name>Mg(2+)</name>
        <dbReference type="ChEBI" id="CHEBI:18420"/>
    </ligand>
</feature>
<keyword evidence="11" id="KW-0460">Magnesium</keyword>
<name>B4D533_9BACT</name>
<keyword evidence="4 11" id="KW-0028">Amino-acid biosynthesis</keyword>
<dbReference type="InterPro" id="IPR023000">
    <property type="entry name" value="Shikimate_kinase_CS"/>
</dbReference>
<evidence type="ECO:0000313" key="13">
    <source>
        <dbReference type="Proteomes" id="UP000005824"/>
    </source>
</evidence>
<dbReference type="CDD" id="cd00464">
    <property type="entry name" value="SK"/>
    <property type="match status" value="1"/>
</dbReference>
<dbReference type="FunCoup" id="B4D533">
    <property type="interactions" value="550"/>
</dbReference>
<dbReference type="InterPro" id="IPR031322">
    <property type="entry name" value="Shikimate/glucono_kinase"/>
</dbReference>
<evidence type="ECO:0000256" key="10">
    <source>
        <dbReference type="ARBA" id="ARBA00048567"/>
    </source>
</evidence>
<comment type="subunit">
    <text evidence="11">Monomer.</text>
</comment>
<keyword evidence="11" id="KW-0479">Metal-binding</keyword>
<dbReference type="Proteomes" id="UP000005824">
    <property type="component" value="Unassembled WGS sequence"/>
</dbReference>
<dbReference type="GO" id="GO:0000287">
    <property type="term" value="F:magnesium ion binding"/>
    <property type="evidence" value="ECO:0007669"/>
    <property type="project" value="UniProtKB-UniRule"/>
</dbReference>
<reference evidence="12 13" key="1">
    <citation type="journal article" date="2011" name="J. Bacteriol.">
        <title>Genome sequence of Chthoniobacter flavus Ellin428, an aerobic heterotrophic soil bacterium.</title>
        <authorList>
            <person name="Kant R."/>
            <person name="van Passel M.W."/>
            <person name="Palva A."/>
            <person name="Lucas S."/>
            <person name="Lapidus A."/>
            <person name="Glavina Del Rio T."/>
            <person name="Dalin E."/>
            <person name="Tice H."/>
            <person name="Bruce D."/>
            <person name="Goodwin L."/>
            <person name="Pitluck S."/>
            <person name="Larimer F.W."/>
            <person name="Land M.L."/>
            <person name="Hauser L."/>
            <person name="Sangwan P."/>
            <person name="de Vos W.M."/>
            <person name="Janssen P.H."/>
            <person name="Smidt H."/>
        </authorList>
    </citation>
    <scope>NUCLEOTIDE SEQUENCE [LARGE SCALE GENOMIC DNA]</scope>
    <source>
        <strain evidence="12 13">Ellin428</strain>
    </source>
</reference>
<keyword evidence="6 11" id="KW-0547">Nucleotide-binding</keyword>
<dbReference type="Gene3D" id="3.40.50.300">
    <property type="entry name" value="P-loop containing nucleotide triphosphate hydrolases"/>
    <property type="match status" value="1"/>
</dbReference>
<comment type="pathway">
    <text evidence="1 11">Metabolic intermediate biosynthesis; chorismate biosynthesis; chorismate from D-erythrose 4-phosphate and phosphoenolpyruvate: step 5/7.</text>
</comment>
<comment type="catalytic activity">
    <reaction evidence="10 11">
        <text>shikimate + ATP = 3-phosphoshikimate + ADP + H(+)</text>
        <dbReference type="Rhea" id="RHEA:13121"/>
        <dbReference type="ChEBI" id="CHEBI:15378"/>
        <dbReference type="ChEBI" id="CHEBI:30616"/>
        <dbReference type="ChEBI" id="CHEBI:36208"/>
        <dbReference type="ChEBI" id="CHEBI:145989"/>
        <dbReference type="ChEBI" id="CHEBI:456216"/>
        <dbReference type="EC" id="2.7.1.71"/>
    </reaction>
</comment>
<dbReference type="GO" id="GO:0009423">
    <property type="term" value="P:chorismate biosynthetic process"/>
    <property type="evidence" value="ECO:0007669"/>
    <property type="project" value="UniProtKB-UniRule"/>
</dbReference>
<keyword evidence="5 11" id="KW-0808">Transferase</keyword>
<dbReference type="eggNOG" id="COG0703">
    <property type="taxonomic scope" value="Bacteria"/>
</dbReference>
<dbReference type="GO" id="GO:0009073">
    <property type="term" value="P:aromatic amino acid family biosynthetic process"/>
    <property type="evidence" value="ECO:0007669"/>
    <property type="project" value="UniProtKB-KW"/>
</dbReference>
<dbReference type="EMBL" id="ABVL01000012">
    <property type="protein sequence ID" value="EDY18636.1"/>
    <property type="molecule type" value="Genomic_DNA"/>
</dbReference>
<dbReference type="InterPro" id="IPR000623">
    <property type="entry name" value="Shikimate_kinase/TSH1"/>
</dbReference>
<dbReference type="PRINTS" id="PR01100">
    <property type="entry name" value="SHIKIMTKNASE"/>
</dbReference>
<dbReference type="SUPFAM" id="SSF52540">
    <property type="entry name" value="P-loop containing nucleoside triphosphate hydrolases"/>
    <property type="match status" value="1"/>
</dbReference>
<evidence type="ECO:0000256" key="5">
    <source>
        <dbReference type="ARBA" id="ARBA00022679"/>
    </source>
</evidence>
<dbReference type="RefSeq" id="WP_006981346.1">
    <property type="nucleotide sequence ID" value="NZ_ABVL01000012.1"/>
</dbReference>
<feature type="binding site" evidence="11">
    <location>
        <begin position="12"/>
        <end position="17"/>
    </location>
    <ligand>
        <name>ATP</name>
        <dbReference type="ChEBI" id="CHEBI:30616"/>
    </ligand>
</feature>
<feature type="binding site" evidence="11">
    <location>
        <position position="137"/>
    </location>
    <ligand>
        <name>substrate</name>
    </ligand>
</feature>
<keyword evidence="8 11" id="KW-0067">ATP-binding</keyword>
<dbReference type="InterPro" id="IPR027417">
    <property type="entry name" value="P-loop_NTPase"/>
</dbReference>
<dbReference type="Pfam" id="PF01202">
    <property type="entry name" value="SKI"/>
    <property type="match status" value="1"/>
</dbReference>
<dbReference type="InParanoid" id="B4D533"/>
<comment type="caution">
    <text evidence="11">Lacks conserved residue(s) required for the propagation of feature annotation.</text>
</comment>
<accession>B4D533</accession>
<organism evidence="12 13">
    <name type="scientific">Chthoniobacter flavus Ellin428</name>
    <dbReference type="NCBI Taxonomy" id="497964"/>
    <lineage>
        <taxon>Bacteria</taxon>
        <taxon>Pseudomonadati</taxon>
        <taxon>Verrucomicrobiota</taxon>
        <taxon>Spartobacteria</taxon>
        <taxon>Chthoniobacterales</taxon>
        <taxon>Chthoniobacteraceae</taxon>
        <taxon>Chthoniobacter</taxon>
    </lineage>
</organism>
<sequence length="173" mass="19364">MRNNIVFIGFMGSGKTSVGRLVAQRLGFQFVDTDAVVVERAGMQISEIFARHGEPWFRDHETSALSSLSILNRSVISTGGGIVLRPQNRALLQELGFVVWLTASEDVIFERVSRNKKRPLLQTADPRRTVHELLEQRHDLYQGTAQFTVNSTELSHEAAAEAVIAKARKAFSW</sequence>
<dbReference type="AlphaFoldDB" id="B4D533"/>
<dbReference type="PROSITE" id="PS01128">
    <property type="entry name" value="SHIKIMATE_KINASE"/>
    <property type="match status" value="1"/>
</dbReference>
<evidence type="ECO:0000256" key="2">
    <source>
        <dbReference type="ARBA" id="ARBA00006997"/>
    </source>
</evidence>
<dbReference type="GO" id="GO:0008652">
    <property type="term" value="P:amino acid biosynthetic process"/>
    <property type="evidence" value="ECO:0007669"/>
    <property type="project" value="UniProtKB-KW"/>
</dbReference>
<evidence type="ECO:0000256" key="9">
    <source>
        <dbReference type="ARBA" id="ARBA00023141"/>
    </source>
</evidence>
<protein>
    <recommendedName>
        <fullName evidence="3 11">Shikimate kinase</fullName>
        <shortName evidence="11">SK</shortName>
        <ecNumber evidence="3 11">2.7.1.71</ecNumber>
    </recommendedName>
</protein>
<dbReference type="PANTHER" id="PTHR21087:SF16">
    <property type="entry name" value="SHIKIMATE KINASE 1, CHLOROPLASTIC"/>
    <property type="match status" value="1"/>
</dbReference>
<dbReference type="PANTHER" id="PTHR21087">
    <property type="entry name" value="SHIKIMATE KINASE"/>
    <property type="match status" value="1"/>
</dbReference>
<comment type="function">
    <text evidence="11">Catalyzes the specific phosphorylation of the 3-hydroxyl group of shikimic acid using ATP as a cosubstrate.</text>
</comment>
<feature type="binding site" evidence="11">
    <location>
        <position position="80"/>
    </location>
    <ligand>
        <name>substrate</name>
    </ligand>
</feature>
<dbReference type="GO" id="GO:0005829">
    <property type="term" value="C:cytosol"/>
    <property type="evidence" value="ECO:0007669"/>
    <property type="project" value="TreeGrafter"/>
</dbReference>
<dbReference type="EC" id="2.7.1.71" evidence="3 11"/>
<dbReference type="HAMAP" id="MF_00109">
    <property type="entry name" value="Shikimate_kinase"/>
    <property type="match status" value="1"/>
</dbReference>
<keyword evidence="13" id="KW-1185">Reference proteome</keyword>
<dbReference type="GO" id="GO:0004765">
    <property type="term" value="F:shikimate kinase activity"/>
    <property type="evidence" value="ECO:0007669"/>
    <property type="project" value="UniProtKB-UniRule"/>
</dbReference>
<gene>
    <name evidence="11" type="primary">aroK</name>
    <name evidence="12" type="ORF">CfE428DRAFT_4022</name>
</gene>